<proteinExistence type="predicted"/>
<name>A0A4Y2ITQ3_ARAVE</name>
<keyword evidence="2" id="KW-1185">Reference proteome</keyword>
<evidence type="ECO:0000313" key="2">
    <source>
        <dbReference type="Proteomes" id="UP000499080"/>
    </source>
</evidence>
<accession>A0A4Y2ITQ3</accession>
<evidence type="ECO:0000313" key="1">
    <source>
        <dbReference type="EMBL" id="GBM80629.1"/>
    </source>
</evidence>
<sequence length="103" mass="11734">MFLYEAQDVMDTCLRENESKSPAEPPLLKFAQVRCCMTMTVLASYQATSAMTSFRGANRYTALFVAGSRLADRPPFGDPYWLEERRLDEHSALATKCEDRRSN</sequence>
<reference evidence="1 2" key="1">
    <citation type="journal article" date="2019" name="Sci. Rep.">
        <title>Orb-weaving spider Araneus ventricosus genome elucidates the spidroin gene catalogue.</title>
        <authorList>
            <person name="Kono N."/>
            <person name="Nakamura H."/>
            <person name="Ohtoshi R."/>
            <person name="Moran D.A.P."/>
            <person name="Shinohara A."/>
            <person name="Yoshida Y."/>
            <person name="Fujiwara M."/>
            <person name="Mori M."/>
            <person name="Tomita M."/>
            <person name="Arakawa K."/>
        </authorList>
    </citation>
    <scope>NUCLEOTIDE SEQUENCE [LARGE SCALE GENOMIC DNA]</scope>
</reference>
<comment type="caution">
    <text evidence="1">The sequence shown here is derived from an EMBL/GenBank/DDBJ whole genome shotgun (WGS) entry which is preliminary data.</text>
</comment>
<gene>
    <name evidence="1" type="ORF">AVEN_140555_1</name>
</gene>
<dbReference type="AlphaFoldDB" id="A0A4Y2ITQ3"/>
<dbReference type="EMBL" id="BGPR01002896">
    <property type="protein sequence ID" value="GBM80629.1"/>
    <property type="molecule type" value="Genomic_DNA"/>
</dbReference>
<dbReference type="Proteomes" id="UP000499080">
    <property type="component" value="Unassembled WGS sequence"/>
</dbReference>
<protein>
    <submittedName>
        <fullName evidence="1">Uncharacterized protein</fullName>
    </submittedName>
</protein>
<organism evidence="1 2">
    <name type="scientific">Araneus ventricosus</name>
    <name type="common">Orbweaver spider</name>
    <name type="synonym">Epeira ventricosa</name>
    <dbReference type="NCBI Taxonomy" id="182803"/>
    <lineage>
        <taxon>Eukaryota</taxon>
        <taxon>Metazoa</taxon>
        <taxon>Ecdysozoa</taxon>
        <taxon>Arthropoda</taxon>
        <taxon>Chelicerata</taxon>
        <taxon>Arachnida</taxon>
        <taxon>Araneae</taxon>
        <taxon>Araneomorphae</taxon>
        <taxon>Entelegynae</taxon>
        <taxon>Araneoidea</taxon>
        <taxon>Araneidae</taxon>
        <taxon>Araneus</taxon>
    </lineage>
</organism>